<evidence type="ECO:0000256" key="7">
    <source>
        <dbReference type="ARBA" id="ARBA00032903"/>
    </source>
</evidence>
<dbReference type="NCBIfam" id="TIGR00526">
    <property type="entry name" value="folB_dom"/>
    <property type="match status" value="1"/>
</dbReference>
<keyword evidence="5" id="KW-0289">Folate biosynthesis</keyword>
<evidence type="ECO:0000256" key="6">
    <source>
        <dbReference type="ARBA" id="ARBA00023239"/>
    </source>
</evidence>
<gene>
    <name evidence="9" type="ORF">B0H16DRAFT_1493283</name>
</gene>
<dbReference type="Gene3D" id="3.30.1130.10">
    <property type="match status" value="2"/>
</dbReference>
<dbReference type="Proteomes" id="UP001215598">
    <property type="component" value="Unassembled WGS sequence"/>
</dbReference>
<dbReference type="Pfam" id="PF02152">
    <property type="entry name" value="FolB"/>
    <property type="match status" value="2"/>
</dbReference>
<dbReference type="GO" id="GO:0005737">
    <property type="term" value="C:cytoplasm"/>
    <property type="evidence" value="ECO:0007669"/>
    <property type="project" value="TreeGrafter"/>
</dbReference>
<dbReference type="InterPro" id="IPR043133">
    <property type="entry name" value="GTP-CH-I_C/QueF"/>
</dbReference>
<organism evidence="9 10">
    <name type="scientific">Mycena metata</name>
    <dbReference type="NCBI Taxonomy" id="1033252"/>
    <lineage>
        <taxon>Eukaryota</taxon>
        <taxon>Fungi</taxon>
        <taxon>Dikarya</taxon>
        <taxon>Basidiomycota</taxon>
        <taxon>Agaricomycotina</taxon>
        <taxon>Agaricomycetes</taxon>
        <taxon>Agaricomycetidae</taxon>
        <taxon>Agaricales</taxon>
        <taxon>Marasmiineae</taxon>
        <taxon>Mycenaceae</taxon>
        <taxon>Mycena</taxon>
    </lineage>
</organism>
<evidence type="ECO:0000313" key="9">
    <source>
        <dbReference type="EMBL" id="KAJ7784648.1"/>
    </source>
</evidence>
<reference evidence="9" key="1">
    <citation type="submission" date="2023-03" db="EMBL/GenBank/DDBJ databases">
        <title>Massive genome expansion in bonnet fungi (Mycena s.s.) driven by repeated elements and novel gene families across ecological guilds.</title>
        <authorList>
            <consortium name="Lawrence Berkeley National Laboratory"/>
            <person name="Harder C.B."/>
            <person name="Miyauchi S."/>
            <person name="Viragh M."/>
            <person name="Kuo A."/>
            <person name="Thoen E."/>
            <person name="Andreopoulos B."/>
            <person name="Lu D."/>
            <person name="Skrede I."/>
            <person name="Drula E."/>
            <person name="Henrissat B."/>
            <person name="Morin E."/>
            <person name="Kohler A."/>
            <person name="Barry K."/>
            <person name="LaButti K."/>
            <person name="Morin E."/>
            <person name="Salamov A."/>
            <person name="Lipzen A."/>
            <person name="Mereny Z."/>
            <person name="Hegedus B."/>
            <person name="Baldrian P."/>
            <person name="Stursova M."/>
            <person name="Weitz H."/>
            <person name="Taylor A."/>
            <person name="Grigoriev I.V."/>
            <person name="Nagy L.G."/>
            <person name="Martin F."/>
            <person name="Kauserud H."/>
        </authorList>
    </citation>
    <scope>NUCLEOTIDE SEQUENCE</scope>
    <source>
        <strain evidence="9">CBHHK182m</strain>
    </source>
</reference>
<dbReference type="AlphaFoldDB" id="A0AAD7P1Z9"/>
<keyword evidence="6" id="KW-0456">Lyase</keyword>
<sequence length="254" mass="28336">MAVPIPKDTIIIRDLRLNSTVGPDRWGKTRPQPIVVSIHVEASLIQAGASDDVADSVHYGNLAKDVVKATENFEFHNLFELAESIAQLAIKMDDRVLAVNVQADAKNQFLQAESLRVEIRRTRTAADEYQLALIRDLQTSIIIGVNPPEREAKQTVLLNLKFHDLDWAKLAEAQGWQKIHAELLKTIERTEYLTLEAFVREVARAACQIESVDAVTIRAQKPSALTTAHSSGVEISRNRVFFDLPSRTPGTHSK</sequence>
<dbReference type="InterPro" id="IPR006156">
    <property type="entry name" value="Dihydroneopterin_aldolase"/>
</dbReference>
<dbReference type="PANTHER" id="PTHR42844">
    <property type="entry name" value="DIHYDRONEOPTERIN ALDOLASE 1-RELATED"/>
    <property type="match status" value="1"/>
</dbReference>
<comment type="similarity">
    <text evidence="3">Belongs to the DHNA family.</text>
</comment>
<feature type="domain" description="Dihydroneopterin aldolase/epimerase" evidence="8">
    <location>
        <begin position="10"/>
        <end position="121"/>
    </location>
</feature>
<protein>
    <recommendedName>
        <fullName evidence="4">dihydroneopterin aldolase</fullName>
        <ecNumber evidence="4">4.1.2.25</ecNumber>
    </recommendedName>
    <alternativeName>
        <fullName evidence="7">7,8-dihydroneopterin aldolase</fullName>
    </alternativeName>
</protein>
<dbReference type="SUPFAM" id="SSF55620">
    <property type="entry name" value="Tetrahydrobiopterin biosynthesis enzymes-like"/>
    <property type="match status" value="2"/>
</dbReference>
<evidence type="ECO:0000313" key="10">
    <source>
        <dbReference type="Proteomes" id="UP001215598"/>
    </source>
</evidence>
<evidence type="ECO:0000256" key="3">
    <source>
        <dbReference type="ARBA" id="ARBA00005708"/>
    </source>
</evidence>
<evidence type="ECO:0000256" key="1">
    <source>
        <dbReference type="ARBA" id="ARBA00001353"/>
    </source>
</evidence>
<comment type="caution">
    <text evidence="9">The sequence shown here is derived from an EMBL/GenBank/DDBJ whole genome shotgun (WGS) entry which is preliminary data.</text>
</comment>
<keyword evidence="10" id="KW-1185">Reference proteome</keyword>
<feature type="domain" description="Dihydroneopterin aldolase/epimerase" evidence="8">
    <location>
        <begin position="132"/>
        <end position="237"/>
    </location>
</feature>
<evidence type="ECO:0000256" key="2">
    <source>
        <dbReference type="ARBA" id="ARBA00005013"/>
    </source>
</evidence>
<dbReference type="GO" id="GO:0046656">
    <property type="term" value="P:folic acid biosynthetic process"/>
    <property type="evidence" value="ECO:0007669"/>
    <property type="project" value="UniProtKB-KW"/>
</dbReference>
<evidence type="ECO:0000256" key="4">
    <source>
        <dbReference type="ARBA" id="ARBA00013043"/>
    </source>
</evidence>
<dbReference type="PANTHER" id="PTHR42844:SF1">
    <property type="entry name" value="DIHYDRONEOPTERIN ALDOLASE 1-RELATED"/>
    <property type="match status" value="1"/>
</dbReference>
<dbReference type="EMBL" id="JARKIB010000002">
    <property type="protein sequence ID" value="KAJ7784648.1"/>
    <property type="molecule type" value="Genomic_DNA"/>
</dbReference>
<accession>A0AAD7P1Z9</accession>
<proteinExistence type="inferred from homology"/>
<dbReference type="GO" id="GO:0004150">
    <property type="term" value="F:dihydroneopterin aldolase activity"/>
    <property type="evidence" value="ECO:0007669"/>
    <property type="project" value="UniProtKB-EC"/>
</dbReference>
<comment type="catalytic activity">
    <reaction evidence="1">
        <text>7,8-dihydroneopterin = 6-hydroxymethyl-7,8-dihydropterin + glycolaldehyde</text>
        <dbReference type="Rhea" id="RHEA:10540"/>
        <dbReference type="ChEBI" id="CHEBI:17001"/>
        <dbReference type="ChEBI" id="CHEBI:17071"/>
        <dbReference type="ChEBI" id="CHEBI:44841"/>
        <dbReference type="EC" id="4.1.2.25"/>
    </reaction>
</comment>
<name>A0AAD7P1Z9_9AGAR</name>
<comment type="pathway">
    <text evidence="2">Cofactor biosynthesis; tetrahydrofolate biosynthesis; 2-amino-4-hydroxy-6-hydroxymethyl-7,8-dihydropteridine diphosphate from 7,8-dihydroneopterin triphosphate: step 3/4.</text>
</comment>
<evidence type="ECO:0000256" key="5">
    <source>
        <dbReference type="ARBA" id="ARBA00022909"/>
    </source>
</evidence>
<dbReference type="InterPro" id="IPR006157">
    <property type="entry name" value="FolB_dom"/>
</dbReference>
<dbReference type="SMART" id="SM00905">
    <property type="entry name" value="FolB"/>
    <property type="match status" value="2"/>
</dbReference>
<dbReference type="EC" id="4.1.2.25" evidence="4"/>
<evidence type="ECO:0000259" key="8">
    <source>
        <dbReference type="SMART" id="SM00905"/>
    </source>
</evidence>